<comment type="caution">
    <text evidence="6">The sequence shown here is derived from an EMBL/GenBank/DDBJ whole genome shotgun (WGS) entry which is preliminary data.</text>
</comment>
<dbReference type="Gene3D" id="1.10.357.10">
    <property type="entry name" value="Tetracycline Repressor, domain 2"/>
    <property type="match status" value="1"/>
</dbReference>
<dbReference type="PANTHER" id="PTHR30055">
    <property type="entry name" value="HTH-TYPE TRANSCRIPTIONAL REGULATOR RUTR"/>
    <property type="match status" value="1"/>
</dbReference>
<dbReference type="InterPro" id="IPR001647">
    <property type="entry name" value="HTH_TetR"/>
</dbReference>
<proteinExistence type="predicted"/>
<evidence type="ECO:0000256" key="4">
    <source>
        <dbReference type="PROSITE-ProRule" id="PRU00335"/>
    </source>
</evidence>
<gene>
    <name evidence="6" type="ORF">GCM10023200_22330</name>
</gene>
<dbReference type="PROSITE" id="PS50977">
    <property type="entry name" value="HTH_TETR_2"/>
    <property type="match status" value="1"/>
</dbReference>
<dbReference type="PANTHER" id="PTHR30055:SF234">
    <property type="entry name" value="HTH-TYPE TRANSCRIPTIONAL REGULATOR BETI"/>
    <property type="match status" value="1"/>
</dbReference>
<evidence type="ECO:0000313" key="6">
    <source>
        <dbReference type="EMBL" id="GAA4787599.1"/>
    </source>
</evidence>
<dbReference type="SUPFAM" id="SSF46689">
    <property type="entry name" value="Homeodomain-like"/>
    <property type="match status" value="1"/>
</dbReference>
<evidence type="ECO:0000313" key="7">
    <source>
        <dbReference type="Proteomes" id="UP001500928"/>
    </source>
</evidence>
<organism evidence="6 7">
    <name type="scientific">Actinomycetospora chlora</name>
    <dbReference type="NCBI Taxonomy" id="663608"/>
    <lineage>
        <taxon>Bacteria</taxon>
        <taxon>Bacillati</taxon>
        <taxon>Actinomycetota</taxon>
        <taxon>Actinomycetes</taxon>
        <taxon>Pseudonocardiales</taxon>
        <taxon>Pseudonocardiaceae</taxon>
        <taxon>Actinomycetospora</taxon>
    </lineage>
</organism>
<dbReference type="InterPro" id="IPR009057">
    <property type="entry name" value="Homeodomain-like_sf"/>
</dbReference>
<dbReference type="EMBL" id="BAABHO010000014">
    <property type="protein sequence ID" value="GAA4787599.1"/>
    <property type="molecule type" value="Genomic_DNA"/>
</dbReference>
<protein>
    <recommendedName>
        <fullName evidence="5">HTH tetR-type domain-containing protein</fullName>
    </recommendedName>
</protein>
<evidence type="ECO:0000256" key="3">
    <source>
        <dbReference type="ARBA" id="ARBA00023163"/>
    </source>
</evidence>
<feature type="domain" description="HTH tetR-type" evidence="5">
    <location>
        <begin position="23"/>
        <end position="83"/>
    </location>
</feature>
<sequence>MFPGPRMEDKRDYVMRARAAAVEETRRRILRAVRDLGLETESMEIVLADVADRTGVTVRTVLRHFGSRDGVFAAALDFVVGEVERERGTPGDVAGAVAALVEEYEGIGDWMITMLGREGADPNVRRMTDRGRAMHREWVRDVFAPVLPAARPADEAVDLLVVATDLYTWKLLRRDRGLGRPEVEQRMRALVDAVLGRA</sequence>
<reference evidence="7" key="1">
    <citation type="journal article" date="2019" name="Int. J. Syst. Evol. Microbiol.">
        <title>The Global Catalogue of Microorganisms (GCM) 10K type strain sequencing project: providing services to taxonomists for standard genome sequencing and annotation.</title>
        <authorList>
            <consortium name="The Broad Institute Genomics Platform"/>
            <consortium name="The Broad Institute Genome Sequencing Center for Infectious Disease"/>
            <person name="Wu L."/>
            <person name="Ma J."/>
        </authorList>
    </citation>
    <scope>NUCLEOTIDE SEQUENCE [LARGE SCALE GENOMIC DNA]</scope>
    <source>
        <strain evidence="7">JCM 17979</strain>
    </source>
</reference>
<evidence type="ECO:0000259" key="5">
    <source>
        <dbReference type="PROSITE" id="PS50977"/>
    </source>
</evidence>
<name>A0ABP9AYT3_9PSEU</name>
<evidence type="ECO:0000256" key="1">
    <source>
        <dbReference type="ARBA" id="ARBA00023015"/>
    </source>
</evidence>
<dbReference type="Proteomes" id="UP001500928">
    <property type="component" value="Unassembled WGS sequence"/>
</dbReference>
<keyword evidence="1" id="KW-0805">Transcription regulation</keyword>
<keyword evidence="2 4" id="KW-0238">DNA-binding</keyword>
<dbReference type="InterPro" id="IPR050109">
    <property type="entry name" value="HTH-type_TetR-like_transc_reg"/>
</dbReference>
<keyword evidence="7" id="KW-1185">Reference proteome</keyword>
<accession>A0ABP9AYT3</accession>
<feature type="DNA-binding region" description="H-T-H motif" evidence="4">
    <location>
        <begin position="46"/>
        <end position="65"/>
    </location>
</feature>
<keyword evidence="3" id="KW-0804">Transcription</keyword>
<evidence type="ECO:0000256" key="2">
    <source>
        <dbReference type="ARBA" id="ARBA00023125"/>
    </source>
</evidence>